<evidence type="ECO:0000259" key="3">
    <source>
        <dbReference type="SMART" id="SM00822"/>
    </source>
</evidence>
<dbReference type="Pfam" id="PF00550">
    <property type="entry name" value="PP-binding"/>
    <property type="match status" value="1"/>
</dbReference>
<dbReference type="PANTHER" id="PTHR43775:SF37">
    <property type="entry name" value="SI:DKEY-61P9.11"/>
    <property type="match status" value="1"/>
</dbReference>
<dbReference type="EMBL" id="MLYV02000860">
    <property type="protein sequence ID" value="PSR76140.1"/>
    <property type="molecule type" value="Genomic_DNA"/>
</dbReference>
<dbReference type="AlphaFoldDB" id="A0A2R6NTR3"/>
<dbReference type="Pfam" id="PF08659">
    <property type="entry name" value="KR"/>
    <property type="match status" value="1"/>
</dbReference>
<keyword evidence="1" id="KW-0596">Phosphopantetheine</keyword>
<dbReference type="GO" id="GO:0004312">
    <property type="term" value="F:fatty acid synthase activity"/>
    <property type="evidence" value="ECO:0007669"/>
    <property type="project" value="TreeGrafter"/>
</dbReference>
<dbReference type="Proteomes" id="UP000186601">
    <property type="component" value="Unassembled WGS sequence"/>
</dbReference>
<organism evidence="4 5">
    <name type="scientific">Hermanssonia centrifuga</name>
    <dbReference type="NCBI Taxonomy" id="98765"/>
    <lineage>
        <taxon>Eukaryota</taxon>
        <taxon>Fungi</taxon>
        <taxon>Dikarya</taxon>
        <taxon>Basidiomycota</taxon>
        <taxon>Agaricomycotina</taxon>
        <taxon>Agaricomycetes</taxon>
        <taxon>Polyporales</taxon>
        <taxon>Meruliaceae</taxon>
        <taxon>Hermanssonia</taxon>
    </lineage>
</organism>
<dbReference type="SUPFAM" id="SSF51735">
    <property type="entry name" value="NAD(P)-binding Rossmann-fold domains"/>
    <property type="match status" value="1"/>
</dbReference>
<evidence type="ECO:0000313" key="4">
    <source>
        <dbReference type="EMBL" id="PSR76140.1"/>
    </source>
</evidence>
<reference evidence="4 5" key="1">
    <citation type="submission" date="2018-02" db="EMBL/GenBank/DDBJ databases">
        <title>Genome sequence of the basidiomycete white-rot fungus Phlebia centrifuga.</title>
        <authorList>
            <person name="Granchi Z."/>
            <person name="Peng M."/>
            <person name="de Vries R.P."/>
            <person name="Hilden K."/>
            <person name="Makela M.R."/>
            <person name="Grigoriev I."/>
            <person name="Riley R."/>
        </authorList>
    </citation>
    <scope>NUCLEOTIDE SEQUENCE [LARGE SCALE GENOMIC DNA]</scope>
    <source>
        <strain evidence="4 5">FBCC195</strain>
    </source>
</reference>
<dbReference type="InterPro" id="IPR036291">
    <property type="entry name" value="NAD(P)-bd_dom_sf"/>
</dbReference>
<comment type="caution">
    <text evidence="4">The sequence shown here is derived from an EMBL/GenBank/DDBJ whole genome shotgun (WGS) entry which is preliminary data.</text>
</comment>
<dbReference type="InterPro" id="IPR036736">
    <property type="entry name" value="ACP-like_sf"/>
</dbReference>
<accession>A0A2R6NTR3</accession>
<evidence type="ECO:0000256" key="2">
    <source>
        <dbReference type="ARBA" id="ARBA00022553"/>
    </source>
</evidence>
<evidence type="ECO:0000313" key="5">
    <source>
        <dbReference type="Proteomes" id="UP000186601"/>
    </source>
</evidence>
<dbReference type="InterPro" id="IPR009081">
    <property type="entry name" value="PP-bd_ACP"/>
</dbReference>
<keyword evidence="2" id="KW-0597">Phosphoprotein</keyword>
<sequence length="327" mass="35560">MHTYEFLPQKGARHIVLTSRSGRESISQKGTILSKRLLTHLEGLPGLSLHLTAADAQSSVDVQRVLANLERPVAGCVLPSGVLVDRSFIEQTQETFEAPFPAKVDAFRVLEKLLPVEFLDFLITFSSVSGMFGNAGQTNYASANTALAGLNKAYRNAFCMVVPIIADSAITLNEDISASRITHLTNWGMTSSELCACIEDGILKLRQDPIWQYIPNFDWNLVQENMGPSSLYAHLVSIEITDDGVKRTQEATSVRDVVCRVLSVASEDLSMDVPLTAYGLDSLSAASLSYSLNAIVAVSQIQLLADMTLRQLEARLEVQGSPGKKAA</sequence>
<dbReference type="Gene3D" id="1.10.1200.10">
    <property type="entry name" value="ACP-like"/>
    <property type="match status" value="1"/>
</dbReference>
<gene>
    <name evidence="4" type="ORF">PHLCEN_2v8638</name>
</gene>
<dbReference type="GO" id="GO:0006633">
    <property type="term" value="P:fatty acid biosynthetic process"/>
    <property type="evidence" value="ECO:0007669"/>
    <property type="project" value="TreeGrafter"/>
</dbReference>
<dbReference type="PANTHER" id="PTHR43775">
    <property type="entry name" value="FATTY ACID SYNTHASE"/>
    <property type="match status" value="1"/>
</dbReference>
<name>A0A2R6NTR3_9APHY</name>
<evidence type="ECO:0000256" key="1">
    <source>
        <dbReference type="ARBA" id="ARBA00022450"/>
    </source>
</evidence>
<protein>
    <recommendedName>
        <fullName evidence="3">Ketoreductase domain-containing protein</fullName>
    </recommendedName>
</protein>
<keyword evidence="5" id="KW-1185">Reference proteome</keyword>
<dbReference type="STRING" id="98765.A0A2R6NTR3"/>
<dbReference type="InterPro" id="IPR013968">
    <property type="entry name" value="PKS_KR"/>
</dbReference>
<dbReference type="InterPro" id="IPR057326">
    <property type="entry name" value="KR_dom"/>
</dbReference>
<dbReference type="OrthoDB" id="329835at2759"/>
<proteinExistence type="predicted"/>
<feature type="domain" description="Ketoreductase" evidence="3">
    <location>
        <begin position="2"/>
        <end position="173"/>
    </location>
</feature>
<dbReference type="SMART" id="SM00822">
    <property type="entry name" value="PKS_KR"/>
    <property type="match status" value="1"/>
</dbReference>
<dbReference type="SUPFAM" id="SSF47336">
    <property type="entry name" value="ACP-like"/>
    <property type="match status" value="1"/>
</dbReference>
<dbReference type="InterPro" id="IPR050091">
    <property type="entry name" value="PKS_NRPS_Biosynth_Enz"/>
</dbReference>
<dbReference type="Gene3D" id="3.40.50.720">
    <property type="entry name" value="NAD(P)-binding Rossmann-like Domain"/>
    <property type="match status" value="1"/>
</dbReference>
<dbReference type="GO" id="GO:0044550">
    <property type="term" value="P:secondary metabolite biosynthetic process"/>
    <property type="evidence" value="ECO:0007669"/>
    <property type="project" value="TreeGrafter"/>
</dbReference>